<keyword evidence="2" id="KW-1185">Reference proteome</keyword>
<comment type="caution">
    <text evidence="1">The sequence shown here is derived from an EMBL/GenBank/DDBJ whole genome shotgun (WGS) entry which is preliminary data.</text>
</comment>
<evidence type="ECO:0000313" key="1">
    <source>
        <dbReference type="EMBL" id="GMQ64176.1"/>
    </source>
</evidence>
<protein>
    <submittedName>
        <fullName evidence="1">Uncharacterized protein</fullName>
    </submittedName>
</protein>
<proteinExistence type="predicted"/>
<accession>A0ACB5UNY0</accession>
<organism evidence="1 2">
    <name type="scientific">Vallitalea maricola</name>
    <dbReference type="NCBI Taxonomy" id="3074433"/>
    <lineage>
        <taxon>Bacteria</taxon>
        <taxon>Bacillati</taxon>
        <taxon>Bacillota</taxon>
        <taxon>Clostridia</taxon>
        <taxon>Lachnospirales</taxon>
        <taxon>Vallitaleaceae</taxon>
        <taxon>Vallitalea</taxon>
    </lineage>
</organism>
<reference evidence="1" key="1">
    <citation type="submission" date="2023-09" db="EMBL/GenBank/DDBJ databases">
        <title>Vallitalea sediminicola and Vallitalea maricola sp. nov., anaerobic bacteria isolated from marine sediment.</title>
        <authorList>
            <person name="Hirano S."/>
            <person name="Maeda A."/>
            <person name="Terahara T."/>
            <person name="Mori K."/>
            <person name="Hamada M."/>
            <person name="Matsumoto R."/>
            <person name="Kobayashi T."/>
        </authorList>
    </citation>
    <scope>NUCLEOTIDE SEQUENCE</scope>
    <source>
        <strain evidence="1">AN17-2</strain>
    </source>
</reference>
<gene>
    <name evidence="1" type="ORF">AN2V17_34130</name>
</gene>
<dbReference type="Proteomes" id="UP001374599">
    <property type="component" value="Unassembled WGS sequence"/>
</dbReference>
<sequence>MLLKNFVEIKLSEDRNDNKNDKSILIGGCSIIVSTMTIEDTWRWYNEEYGTDYISDVEESDLHNEGQYVPINDILSKINR</sequence>
<name>A0ACB5UNY0_9FIRM</name>
<evidence type="ECO:0000313" key="2">
    <source>
        <dbReference type="Proteomes" id="UP001374599"/>
    </source>
</evidence>
<dbReference type="EMBL" id="BTPU01000061">
    <property type="protein sequence ID" value="GMQ64176.1"/>
    <property type="molecule type" value="Genomic_DNA"/>
</dbReference>